<feature type="transmembrane region" description="Helical" evidence="7">
    <location>
        <begin position="57"/>
        <end position="73"/>
    </location>
</feature>
<evidence type="ECO:0000256" key="3">
    <source>
        <dbReference type="ARBA" id="ARBA00022692"/>
    </source>
</evidence>
<evidence type="ECO:0000256" key="6">
    <source>
        <dbReference type="ARBA" id="ARBA00023136"/>
    </source>
</evidence>
<keyword evidence="4 7" id="KW-1133">Transmembrane helix</keyword>
<keyword evidence="3 7" id="KW-0812">Transmembrane</keyword>
<dbReference type="GO" id="GO:0006874">
    <property type="term" value="P:intracellular calcium ion homeostasis"/>
    <property type="evidence" value="ECO:0007669"/>
    <property type="project" value="TreeGrafter"/>
</dbReference>
<keyword evidence="6 7" id="KW-0472">Membrane</keyword>
<accession>A0AAV4GUE2</accession>
<evidence type="ECO:0000256" key="1">
    <source>
        <dbReference type="ARBA" id="ARBA00004127"/>
    </source>
</evidence>
<dbReference type="Pfam" id="PF01699">
    <property type="entry name" value="Na_Ca_ex"/>
    <property type="match status" value="1"/>
</dbReference>
<keyword evidence="10" id="KW-1185">Reference proteome</keyword>
<evidence type="ECO:0000256" key="5">
    <source>
        <dbReference type="ARBA" id="ARBA00023065"/>
    </source>
</evidence>
<proteinExistence type="predicted"/>
<evidence type="ECO:0000259" key="8">
    <source>
        <dbReference type="Pfam" id="PF01699"/>
    </source>
</evidence>
<sequence length="91" mass="10028">MLPEVVNGVQFALQNNVNLGIEIGSAAAIQVCMVQLPIIVLADLIYPLGFGAVFNDIHLWAVVFAVIIINYIFQDGKSDYFQGNFFFMSTV</sequence>
<dbReference type="GO" id="GO:0016020">
    <property type="term" value="C:membrane"/>
    <property type="evidence" value="ECO:0007669"/>
    <property type="project" value="InterPro"/>
</dbReference>
<dbReference type="PANTHER" id="PTHR31503">
    <property type="entry name" value="VACUOLAR CALCIUM ION TRANSPORTER"/>
    <property type="match status" value="1"/>
</dbReference>
<evidence type="ECO:0000313" key="9">
    <source>
        <dbReference type="EMBL" id="GFR88161.1"/>
    </source>
</evidence>
<keyword evidence="5" id="KW-0406">Ion transport</keyword>
<dbReference type="PANTHER" id="PTHR31503:SF10">
    <property type="entry name" value="VNX1 PROTEIN"/>
    <property type="match status" value="1"/>
</dbReference>
<evidence type="ECO:0000256" key="4">
    <source>
        <dbReference type="ARBA" id="ARBA00022989"/>
    </source>
</evidence>
<dbReference type="InterPro" id="IPR004713">
    <property type="entry name" value="CaH_exchang"/>
</dbReference>
<evidence type="ECO:0000256" key="2">
    <source>
        <dbReference type="ARBA" id="ARBA00022448"/>
    </source>
</evidence>
<comment type="subcellular location">
    <subcellularLocation>
        <location evidence="1">Endomembrane system</location>
        <topology evidence="1">Multi-pass membrane protein</topology>
    </subcellularLocation>
</comment>
<reference evidence="9 10" key="1">
    <citation type="journal article" date="2021" name="Elife">
        <title>Chloroplast acquisition without the gene transfer in kleptoplastic sea slugs, Plakobranchus ocellatus.</title>
        <authorList>
            <person name="Maeda T."/>
            <person name="Takahashi S."/>
            <person name="Yoshida T."/>
            <person name="Shimamura S."/>
            <person name="Takaki Y."/>
            <person name="Nagai Y."/>
            <person name="Toyoda A."/>
            <person name="Suzuki Y."/>
            <person name="Arimoto A."/>
            <person name="Ishii H."/>
            <person name="Satoh N."/>
            <person name="Nishiyama T."/>
            <person name="Hasebe M."/>
            <person name="Maruyama T."/>
            <person name="Minagawa J."/>
            <person name="Obokata J."/>
            <person name="Shigenobu S."/>
        </authorList>
    </citation>
    <scope>NUCLEOTIDE SEQUENCE [LARGE SCALE GENOMIC DNA]</scope>
</reference>
<evidence type="ECO:0000256" key="7">
    <source>
        <dbReference type="SAM" id="Phobius"/>
    </source>
</evidence>
<evidence type="ECO:0000313" key="10">
    <source>
        <dbReference type="Proteomes" id="UP000762676"/>
    </source>
</evidence>
<gene>
    <name evidence="9" type="ORF">ElyMa_006093900</name>
</gene>
<dbReference type="AlphaFoldDB" id="A0AAV4GUE2"/>
<dbReference type="GO" id="GO:0012505">
    <property type="term" value="C:endomembrane system"/>
    <property type="evidence" value="ECO:0007669"/>
    <property type="project" value="UniProtKB-SubCell"/>
</dbReference>
<feature type="transmembrane region" description="Helical" evidence="7">
    <location>
        <begin position="23"/>
        <end position="45"/>
    </location>
</feature>
<dbReference type="InterPro" id="IPR004837">
    <property type="entry name" value="NaCa_Exmemb"/>
</dbReference>
<name>A0AAV4GUE2_9GAST</name>
<feature type="domain" description="Sodium/calcium exchanger membrane region" evidence="8">
    <location>
        <begin position="2"/>
        <end position="87"/>
    </location>
</feature>
<comment type="caution">
    <text evidence="9">The sequence shown here is derived from an EMBL/GenBank/DDBJ whole genome shotgun (WGS) entry which is preliminary data.</text>
</comment>
<dbReference type="Proteomes" id="UP000762676">
    <property type="component" value="Unassembled WGS sequence"/>
</dbReference>
<dbReference type="GO" id="GO:0015369">
    <property type="term" value="F:calcium:proton antiporter activity"/>
    <property type="evidence" value="ECO:0007669"/>
    <property type="project" value="TreeGrafter"/>
</dbReference>
<protein>
    <submittedName>
        <fullName evidence="9">Low affinity vacuolar monovalent cation/H(+) antiporter</fullName>
    </submittedName>
</protein>
<organism evidence="9 10">
    <name type="scientific">Elysia marginata</name>
    <dbReference type="NCBI Taxonomy" id="1093978"/>
    <lineage>
        <taxon>Eukaryota</taxon>
        <taxon>Metazoa</taxon>
        <taxon>Spiralia</taxon>
        <taxon>Lophotrochozoa</taxon>
        <taxon>Mollusca</taxon>
        <taxon>Gastropoda</taxon>
        <taxon>Heterobranchia</taxon>
        <taxon>Euthyneura</taxon>
        <taxon>Panpulmonata</taxon>
        <taxon>Sacoglossa</taxon>
        <taxon>Placobranchoidea</taxon>
        <taxon>Plakobranchidae</taxon>
        <taxon>Elysia</taxon>
    </lineage>
</organism>
<keyword evidence="2" id="KW-0813">Transport</keyword>
<dbReference type="EMBL" id="BMAT01012213">
    <property type="protein sequence ID" value="GFR88161.1"/>
    <property type="molecule type" value="Genomic_DNA"/>
</dbReference>